<dbReference type="PROSITE" id="PS50970">
    <property type="entry name" value="HCY"/>
    <property type="match status" value="1"/>
</dbReference>
<dbReference type="PANTHER" id="PTHR11103">
    <property type="entry name" value="SLR1189 PROTEIN"/>
    <property type="match status" value="1"/>
</dbReference>
<sequence>MTELIKQLLADGPVILDGAWGTQLQQRGLSSGDCPDEWNLSHAEQVECVPRAYVEAGSQVVLTNTFRSNRLALDGYGLSAQVQAINRAAAEISLRAAGDLAIVFGSIGPSGKMLMTGEVSESELDAAFSEQAAALASAGVAAILVETMSDLAEAKLALAAAKRTGLPVVVSMVFDSGKELDRTMMGDTAEKVATELTVAGADVVGANCGQGIESYVGVCQQLHRATDLPIWIKANAGVPQICDGEVVYRTSAEEFAKHGPALVQAGAKFVGGCCGTGPEFIQALRKSVRG</sequence>
<keyword evidence="7" id="KW-1185">Reference proteome</keyword>
<dbReference type="InterPro" id="IPR003726">
    <property type="entry name" value="HCY_dom"/>
</dbReference>
<keyword evidence="2 4" id="KW-0808">Transferase</keyword>
<accession>A0A5C6DYM7</accession>
<dbReference type="RefSeq" id="WP_146525116.1">
    <property type="nucleotide sequence ID" value="NZ_SJPV01000002.1"/>
</dbReference>
<comment type="caution">
    <text evidence="6">The sequence shown here is derived from an EMBL/GenBank/DDBJ whole genome shotgun (WGS) entry which is preliminary data.</text>
</comment>
<feature type="domain" description="Hcy-binding" evidence="5">
    <location>
        <begin position="2"/>
        <end position="288"/>
    </location>
</feature>
<dbReference type="EMBL" id="SJPV01000002">
    <property type="protein sequence ID" value="TWU40511.1"/>
    <property type="molecule type" value="Genomic_DNA"/>
</dbReference>
<organism evidence="6 7">
    <name type="scientific">Novipirellula artificiosorum</name>
    <dbReference type="NCBI Taxonomy" id="2528016"/>
    <lineage>
        <taxon>Bacteria</taxon>
        <taxon>Pseudomonadati</taxon>
        <taxon>Planctomycetota</taxon>
        <taxon>Planctomycetia</taxon>
        <taxon>Pirellulales</taxon>
        <taxon>Pirellulaceae</taxon>
        <taxon>Novipirellula</taxon>
    </lineage>
</organism>
<dbReference type="InterPro" id="IPR036589">
    <property type="entry name" value="HCY_dom_sf"/>
</dbReference>
<feature type="binding site" evidence="4">
    <location>
        <position position="273"/>
    </location>
    <ligand>
        <name>Zn(2+)</name>
        <dbReference type="ChEBI" id="CHEBI:29105"/>
    </ligand>
</feature>
<dbReference type="PANTHER" id="PTHR11103:SF18">
    <property type="entry name" value="SLR1189 PROTEIN"/>
    <property type="match status" value="1"/>
</dbReference>
<dbReference type="Proteomes" id="UP000319143">
    <property type="component" value="Unassembled WGS sequence"/>
</dbReference>
<dbReference type="PIRSF" id="PIRSF037505">
    <property type="entry name" value="Betaine_HMT"/>
    <property type="match status" value="1"/>
</dbReference>
<evidence type="ECO:0000313" key="6">
    <source>
        <dbReference type="EMBL" id="TWU40511.1"/>
    </source>
</evidence>
<dbReference type="InterPro" id="IPR017226">
    <property type="entry name" value="BHMT-like"/>
</dbReference>
<keyword evidence="1 4" id="KW-0489">Methyltransferase</keyword>
<dbReference type="GO" id="GO:0009086">
    <property type="term" value="P:methionine biosynthetic process"/>
    <property type="evidence" value="ECO:0007669"/>
    <property type="project" value="InterPro"/>
</dbReference>
<keyword evidence="3 4" id="KW-0479">Metal-binding</keyword>
<dbReference type="OrthoDB" id="9803687at2"/>
<dbReference type="GO" id="GO:0008270">
    <property type="term" value="F:zinc ion binding"/>
    <property type="evidence" value="ECO:0007669"/>
    <property type="project" value="InterPro"/>
</dbReference>
<feature type="binding site" evidence="3 4">
    <location>
        <position position="208"/>
    </location>
    <ligand>
        <name>Zn(2+)</name>
        <dbReference type="ChEBI" id="CHEBI:29105"/>
    </ligand>
</feature>
<gene>
    <name evidence="6" type="primary">yitJ</name>
    <name evidence="6" type="ORF">Poly41_13440</name>
</gene>
<dbReference type="AlphaFoldDB" id="A0A5C6DYM7"/>
<dbReference type="GO" id="GO:0032259">
    <property type="term" value="P:methylation"/>
    <property type="evidence" value="ECO:0007669"/>
    <property type="project" value="UniProtKB-KW"/>
</dbReference>
<evidence type="ECO:0000256" key="3">
    <source>
        <dbReference type="PIRSR" id="PIRSR037505-2"/>
    </source>
</evidence>
<dbReference type="Gene3D" id="3.20.20.330">
    <property type="entry name" value="Homocysteine-binding-like domain"/>
    <property type="match status" value="1"/>
</dbReference>
<reference evidence="6 7" key="1">
    <citation type="submission" date="2019-02" db="EMBL/GenBank/DDBJ databases">
        <title>Deep-cultivation of Planctomycetes and their phenomic and genomic characterization uncovers novel biology.</title>
        <authorList>
            <person name="Wiegand S."/>
            <person name="Jogler M."/>
            <person name="Boedeker C."/>
            <person name="Pinto D."/>
            <person name="Vollmers J."/>
            <person name="Rivas-Marin E."/>
            <person name="Kohn T."/>
            <person name="Peeters S.H."/>
            <person name="Heuer A."/>
            <person name="Rast P."/>
            <person name="Oberbeckmann S."/>
            <person name="Bunk B."/>
            <person name="Jeske O."/>
            <person name="Meyerdierks A."/>
            <person name="Storesund J.E."/>
            <person name="Kallscheuer N."/>
            <person name="Luecker S."/>
            <person name="Lage O.M."/>
            <person name="Pohl T."/>
            <person name="Merkel B.J."/>
            <person name="Hornburger P."/>
            <person name="Mueller R.-W."/>
            <person name="Bruemmer F."/>
            <person name="Labrenz M."/>
            <person name="Spormann A.M."/>
            <person name="Op Den Camp H."/>
            <person name="Overmann J."/>
            <person name="Amann R."/>
            <person name="Jetten M.S.M."/>
            <person name="Mascher T."/>
            <person name="Medema M.H."/>
            <person name="Devos D.P."/>
            <person name="Kaster A.-K."/>
            <person name="Ovreas L."/>
            <person name="Rohde M."/>
            <person name="Galperin M.Y."/>
            <person name="Jogler C."/>
        </authorList>
    </citation>
    <scope>NUCLEOTIDE SEQUENCE [LARGE SCALE GENOMIC DNA]</scope>
    <source>
        <strain evidence="6 7">Poly41</strain>
    </source>
</reference>
<protein>
    <submittedName>
        <fullName evidence="6">Bifunctional homocysteine S-methyltransferase/5,10-methylenetetrahydrofolate reductase</fullName>
    </submittedName>
</protein>
<name>A0A5C6DYM7_9BACT</name>
<dbReference type="GO" id="GO:0008168">
    <property type="term" value="F:methyltransferase activity"/>
    <property type="evidence" value="ECO:0007669"/>
    <property type="project" value="UniProtKB-UniRule"/>
</dbReference>
<keyword evidence="3 4" id="KW-0862">Zinc</keyword>
<evidence type="ECO:0000313" key="7">
    <source>
        <dbReference type="Proteomes" id="UP000319143"/>
    </source>
</evidence>
<evidence type="ECO:0000259" key="5">
    <source>
        <dbReference type="PROSITE" id="PS50970"/>
    </source>
</evidence>
<dbReference type="SUPFAM" id="SSF82282">
    <property type="entry name" value="Homocysteine S-methyltransferase"/>
    <property type="match status" value="1"/>
</dbReference>
<evidence type="ECO:0000256" key="4">
    <source>
        <dbReference type="PROSITE-ProRule" id="PRU00333"/>
    </source>
</evidence>
<feature type="binding site" evidence="4">
    <location>
        <position position="274"/>
    </location>
    <ligand>
        <name>Zn(2+)</name>
        <dbReference type="ChEBI" id="CHEBI:29105"/>
    </ligand>
</feature>
<dbReference type="Pfam" id="PF02574">
    <property type="entry name" value="S-methyl_trans"/>
    <property type="match status" value="1"/>
</dbReference>
<evidence type="ECO:0000256" key="1">
    <source>
        <dbReference type="ARBA" id="ARBA00022603"/>
    </source>
</evidence>
<comment type="cofactor">
    <cofactor evidence="3">
        <name>Zn(2+)</name>
        <dbReference type="ChEBI" id="CHEBI:29105"/>
    </cofactor>
    <text evidence="3">Binds 1 zinc ion per subunit.</text>
</comment>
<proteinExistence type="predicted"/>
<evidence type="ECO:0000256" key="2">
    <source>
        <dbReference type="ARBA" id="ARBA00022679"/>
    </source>
</evidence>